<dbReference type="SUPFAM" id="SSF53756">
    <property type="entry name" value="UDP-Glycosyltransferase/glycogen phosphorylase"/>
    <property type="match status" value="1"/>
</dbReference>
<comment type="similarity">
    <text evidence="1 3">Belongs to the UDP-glycosyltransferase family.</text>
</comment>
<dbReference type="Gramene" id="TraesKAR7B01G0042920.1">
    <property type="protein sequence ID" value="cds.TraesKAR7B01G0042920.1"/>
    <property type="gene ID" value="TraesKAR7B01G0042920"/>
</dbReference>
<dbReference type="AlphaFoldDB" id="A0A3B6SCV1"/>
<dbReference type="EnsemblPlants" id="TraesCS7B02G056000.1">
    <property type="protein sequence ID" value="TraesCS7B02G056000.1.cds1"/>
    <property type="gene ID" value="TraesCS7B02G056000"/>
</dbReference>
<reference evidence="5" key="2">
    <citation type="submission" date="2018-10" db="UniProtKB">
        <authorList>
            <consortium name="EnsemblPlants"/>
        </authorList>
    </citation>
    <scope>IDENTIFICATION</scope>
</reference>
<dbReference type="InterPro" id="IPR002213">
    <property type="entry name" value="UDP_glucos_trans"/>
</dbReference>
<dbReference type="InterPro" id="IPR050481">
    <property type="entry name" value="UDP-glycosyltransf_plant"/>
</dbReference>
<dbReference type="Gramene" id="TraesJAG7B03G04046830.1">
    <property type="protein sequence ID" value="TraesJAG7B03G04046830.1.CDS1"/>
    <property type="gene ID" value="TraesJAG7B03G04046830"/>
</dbReference>
<dbReference type="Pfam" id="PF00201">
    <property type="entry name" value="UDPGT"/>
    <property type="match status" value="1"/>
</dbReference>
<dbReference type="Proteomes" id="UP000019116">
    <property type="component" value="Chromosome 7B"/>
</dbReference>
<evidence type="ECO:0000313" key="6">
    <source>
        <dbReference type="Proteomes" id="UP000019116"/>
    </source>
</evidence>
<evidence type="ECO:0000313" key="5">
    <source>
        <dbReference type="EnsemblPlants" id="TraesCS7B02G056000.1.cds1"/>
    </source>
</evidence>
<dbReference type="RefSeq" id="XP_044436743.1">
    <property type="nucleotide sequence ID" value="XM_044580808.1"/>
</dbReference>
<dbReference type="GO" id="GO:0035251">
    <property type="term" value="F:UDP-glucosyltransferase activity"/>
    <property type="evidence" value="ECO:0007669"/>
    <property type="project" value="InterPro"/>
</dbReference>
<evidence type="ECO:0000256" key="3">
    <source>
        <dbReference type="RuleBase" id="RU003718"/>
    </source>
</evidence>
<dbReference type="PANTHER" id="PTHR48048:SF7">
    <property type="entry name" value="GLYCOSYLTRANSFERASE"/>
    <property type="match status" value="1"/>
</dbReference>
<dbReference type="Gramene" id="TraesARI5B03G02952510.1">
    <property type="protein sequence ID" value="TraesARI5B03G02952510.1.CDS1"/>
    <property type="gene ID" value="TraesARI5B03G02952510"/>
</dbReference>
<dbReference type="PROSITE" id="PS00375">
    <property type="entry name" value="UDPGT"/>
    <property type="match status" value="1"/>
</dbReference>
<evidence type="ECO:0000256" key="4">
    <source>
        <dbReference type="RuleBase" id="RU362057"/>
    </source>
</evidence>
<reference evidence="5" key="1">
    <citation type="submission" date="2018-08" db="EMBL/GenBank/DDBJ databases">
        <authorList>
            <person name="Rossello M."/>
        </authorList>
    </citation>
    <scope>NUCLEOTIDE SEQUENCE [LARGE SCALE GENOMIC DNA]</scope>
    <source>
        <strain evidence="5">cv. Chinese Spring</strain>
    </source>
</reference>
<dbReference type="OrthoDB" id="5835829at2759"/>
<dbReference type="Gramene" id="TraesSTA7B03G04059690.1">
    <property type="protein sequence ID" value="TraesSTA7B03G04059690.1.CDS1"/>
    <property type="gene ID" value="TraesSTA7B03G04059690"/>
</dbReference>
<dbReference type="FunFam" id="3.40.50.2000:FF:000020">
    <property type="entry name" value="Glycosyltransferase"/>
    <property type="match status" value="1"/>
</dbReference>
<evidence type="ECO:0000256" key="2">
    <source>
        <dbReference type="ARBA" id="ARBA00022679"/>
    </source>
</evidence>
<dbReference type="Gramene" id="TraesCS7B03G0151000.1">
    <property type="protein sequence ID" value="TraesCS7B03G0151000.1.CDS1"/>
    <property type="gene ID" value="TraesCS7B03G0151000"/>
</dbReference>
<accession>A0A3B6SCV1</accession>
<gene>
    <name evidence="5" type="primary">LOC123163051</name>
</gene>
<protein>
    <recommendedName>
        <fullName evidence="4">Glycosyltransferase</fullName>
        <ecNumber evidence="4">2.4.1.-</ecNumber>
    </recommendedName>
</protein>
<dbReference type="Gramene" id="TraesCS7B02G056000.1">
    <property type="protein sequence ID" value="TraesCS7B02G056000.1.cds1"/>
    <property type="gene ID" value="TraesCS7B02G056000"/>
</dbReference>
<keyword evidence="2 3" id="KW-0808">Transferase</keyword>
<dbReference type="EC" id="2.4.1.-" evidence="4"/>
<organism evidence="5">
    <name type="scientific">Triticum aestivum</name>
    <name type="common">Wheat</name>
    <dbReference type="NCBI Taxonomy" id="4565"/>
    <lineage>
        <taxon>Eukaryota</taxon>
        <taxon>Viridiplantae</taxon>
        <taxon>Streptophyta</taxon>
        <taxon>Embryophyta</taxon>
        <taxon>Tracheophyta</taxon>
        <taxon>Spermatophyta</taxon>
        <taxon>Magnoliopsida</taxon>
        <taxon>Liliopsida</taxon>
        <taxon>Poales</taxon>
        <taxon>Poaceae</taxon>
        <taxon>BOP clade</taxon>
        <taxon>Pooideae</taxon>
        <taxon>Triticodae</taxon>
        <taxon>Triticeae</taxon>
        <taxon>Triticinae</taxon>
        <taxon>Triticum</taxon>
    </lineage>
</organism>
<dbReference type="GO" id="GO:0016757">
    <property type="term" value="F:glycosyltransferase activity"/>
    <property type="evidence" value="ECO:0000318"/>
    <property type="project" value="GO_Central"/>
</dbReference>
<sequence length="484" mass="52161">MEKTIVLYPGLGVGHFNPMMQLAAALLDHGYAVSVALIGHDSLAAAVRRVASSMPSVRIHALPPVQDQPALALDGPSSLLLSYLRLLDRYNGRLHDLLCSARRAHAVIFDSLSVGALGVAEELGIPAYVFYTSCASTLLASIQLHSVLGDGESRRKGFREIGDSPVEFFGLPPVPASHLLAELLEDPESDAYKATMAAMYRIPEASGILVNTFESLEARAVAALRDPRCLPGRVLPPVYCVGPLIGSTADGEATSPRHECLAWLDGQPDRSVVFLCSGSMTSWGLQSEEQLREIAVGLDNSGHRFLWVVRAPGGDGVPDLSALLPDGFLERTDGRGLVIKLWAPQVDVLRHRATGAFVTHCGWNSALEGVTAGVPMLCWPMYAEQRMNKLFMVEEMRVAVEMVGWQQGLVKAGEVEGKVRMIMEAEEGRELRARAAAQKESAAVAWNDGGSGRAALAQFLAEVDSRQPLARDGEAIDGELWQPV</sequence>
<dbReference type="PANTHER" id="PTHR48048">
    <property type="entry name" value="GLYCOSYLTRANSFERASE"/>
    <property type="match status" value="1"/>
</dbReference>
<evidence type="ECO:0000256" key="1">
    <source>
        <dbReference type="ARBA" id="ARBA00009995"/>
    </source>
</evidence>
<dbReference type="Gramene" id="TraesLAC7B03G04016280.1">
    <property type="protein sequence ID" value="TraesLAC7B03G04016280.1.CDS1"/>
    <property type="gene ID" value="TraesLAC7B03G04016280"/>
</dbReference>
<dbReference type="STRING" id="4565.A0A3B6SCV1"/>
<keyword evidence="6" id="KW-1185">Reference proteome</keyword>
<proteinExistence type="inferred from homology"/>
<name>A0A3B6SCV1_WHEAT</name>
<dbReference type="Gene3D" id="3.40.50.2000">
    <property type="entry name" value="Glycogen Phosphorylase B"/>
    <property type="match status" value="2"/>
</dbReference>
<dbReference type="Gramene" id="TraesLDM7B03G04067470.1">
    <property type="protein sequence ID" value="TraesLDM7B03G04067470.1.CDS1"/>
    <property type="gene ID" value="TraesLDM7B03G04067470"/>
</dbReference>
<dbReference type="OMA" id="TREEHEC"/>
<dbReference type="GeneID" id="123163051"/>
<dbReference type="InterPro" id="IPR035595">
    <property type="entry name" value="UDP_glycos_trans_CS"/>
</dbReference>
<dbReference type="SMR" id="A0A3B6SCV1"/>
<dbReference type="CDD" id="cd03784">
    <property type="entry name" value="GT1_Gtf-like"/>
    <property type="match status" value="1"/>
</dbReference>
<dbReference type="KEGG" id="taes:123163051"/>
<keyword evidence="3" id="KW-0328">Glycosyltransferase</keyword>
<dbReference type="Gramene" id="TraesNOR7B03G04108920.1">
    <property type="protein sequence ID" value="TraesNOR7B03G04108920.1.CDS1"/>
    <property type="gene ID" value="TraesNOR7B03G04108920"/>
</dbReference>